<gene>
    <name evidence="1" type="ORF">HNP84_009112</name>
</gene>
<evidence type="ECO:0000313" key="1">
    <source>
        <dbReference type="EMBL" id="MBB5139349.1"/>
    </source>
</evidence>
<name>A0A840PK69_9ACTN</name>
<keyword evidence="2" id="KW-1185">Reference proteome</keyword>
<comment type="caution">
    <text evidence="1">The sequence shown here is derived from an EMBL/GenBank/DDBJ whole genome shotgun (WGS) entry which is preliminary data.</text>
</comment>
<dbReference type="AlphaFoldDB" id="A0A840PK69"/>
<reference evidence="1 2" key="1">
    <citation type="submission" date="2020-08" db="EMBL/GenBank/DDBJ databases">
        <title>Genomic Encyclopedia of Type Strains, Phase IV (KMG-IV): sequencing the most valuable type-strain genomes for metagenomic binning, comparative biology and taxonomic classification.</title>
        <authorList>
            <person name="Goeker M."/>
        </authorList>
    </citation>
    <scope>NUCLEOTIDE SEQUENCE [LARGE SCALE GENOMIC DNA]</scope>
    <source>
        <strain evidence="1 2">DSM 45615</strain>
    </source>
</reference>
<proteinExistence type="predicted"/>
<dbReference type="RefSeq" id="WP_185056183.1">
    <property type="nucleotide sequence ID" value="NZ_BAABIX010000029.1"/>
</dbReference>
<evidence type="ECO:0000313" key="2">
    <source>
        <dbReference type="Proteomes" id="UP000578449"/>
    </source>
</evidence>
<sequence length="80" mass="7847">MHFTLAQSTAFDAVSSAVSGADFGAAAGAAWVPLRAALALSPAPTSAAAVMAPASSAAPTRRLIALPPFLTSVRPDGISP</sequence>
<dbReference type="EMBL" id="JACHGN010000029">
    <property type="protein sequence ID" value="MBB5139349.1"/>
    <property type="molecule type" value="Genomic_DNA"/>
</dbReference>
<protein>
    <submittedName>
        <fullName evidence="1">Uncharacterized protein</fullName>
    </submittedName>
</protein>
<dbReference type="Proteomes" id="UP000578449">
    <property type="component" value="Unassembled WGS sequence"/>
</dbReference>
<organism evidence="1 2">
    <name type="scientific">Thermocatellispora tengchongensis</name>
    <dbReference type="NCBI Taxonomy" id="1073253"/>
    <lineage>
        <taxon>Bacteria</taxon>
        <taxon>Bacillati</taxon>
        <taxon>Actinomycetota</taxon>
        <taxon>Actinomycetes</taxon>
        <taxon>Streptosporangiales</taxon>
        <taxon>Streptosporangiaceae</taxon>
        <taxon>Thermocatellispora</taxon>
    </lineage>
</organism>
<accession>A0A840PK69</accession>